<evidence type="ECO:0000256" key="5">
    <source>
        <dbReference type="ARBA" id="ARBA00020259"/>
    </source>
</evidence>
<evidence type="ECO:0000313" key="18">
    <source>
        <dbReference type="EMBL" id="KAF9155599.1"/>
    </source>
</evidence>
<evidence type="ECO:0000256" key="4">
    <source>
        <dbReference type="ARBA" id="ARBA00009754"/>
    </source>
</evidence>
<dbReference type="GO" id="GO:0005874">
    <property type="term" value="C:microtubule"/>
    <property type="evidence" value="ECO:0007669"/>
    <property type="project" value="UniProtKB-KW"/>
</dbReference>
<dbReference type="Pfam" id="PF08650">
    <property type="entry name" value="DASH_Dad4"/>
    <property type="match status" value="1"/>
</dbReference>
<keyword evidence="15" id="KW-0137">Centromere</keyword>
<feature type="coiled-coil region" evidence="17">
    <location>
        <begin position="15"/>
        <end position="42"/>
    </location>
</feature>
<comment type="caution">
    <text evidence="18">The sequence shown here is derived from an EMBL/GenBank/DDBJ whole genome shotgun (WGS) entry which is preliminary data.</text>
</comment>
<keyword evidence="14" id="KW-0131">Cell cycle</keyword>
<evidence type="ECO:0000256" key="1">
    <source>
        <dbReference type="ARBA" id="ARBA00004123"/>
    </source>
</evidence>
<keyword evidence="17" id="KW-0175">Coiled coil</keyword>
<evidence type="ECO:0000256" key="10">
    <source>
        <dbReference type="ARBA" id="ARBA00022776"/>
    </source>
</evidence>
<dbReference type="OrthoDB" id="5516652at2759"/>
<keyword evidence="19" id="KW-1185">Reference proteome</keyword>
<keyword evidence="7" id="KW-0963">Cytoplasm</keyword>
<evidence type="ECO:0000256" key="2">
    <source>
        <dbReference type="ARBA" id="ARBA00004186"/>
    </source>
</evidence>
<organism evidence="18 19">
    <name type="scientific">Linnemannia schmuckeri</name>
    <dbReference type="NCBI Taxonomy" id="64567"/>
    <lineage>
        <taxon>Eukaryota</taxon>
        <taxon>Fungi</taxon>
        <taxon>Fungi incertae sedis</taxon>
        <taxon>Mucoromycota</taxon>
        <taxon>Mortierellomycotina</taxon>
        <taxon>Mortierellomycetes</taxon>
        <taxon>Mortierellales</taxon>
        <taxon>Mortierellaceae</taxon>
        <taxon>Linnemannia</taxon>
    </lineage>
</organism>
<evidence type="ECO:0000256" key="16">
    <source>
        <dbReference type="ARBA" id="ARBA00030569"/>
    </source>
</evidence>
<comment type="similarity">
    <text evidence="4">Belongs to the DASH complex DAD4 family.</text>
</comment>
<protein>
    <recommendedName>
        <fullName evidence="5">DASH complex subunit DAD4</fullName>
    </recommendedName>
    <alternativeName>
        <fullName evidence="16">Outer kinetochore protein DAD4</fullName>
    </alternativeName>
</protein>
<gene>
    <name evidence="18" type="ORF">BG015_009257</name>
</gene>
<keyword evidence="6" id="KW-0158">Chromosome</keyword>
<name>A0A9P5VED8_9FUNG</name>
<evidence type="ECO:0000313" key="19">
    <source>
        <dbReference type="Proteomes" id="UP000748756"/>
    </source>
</evidence>
<evidence type="ECO:0000256" key="7">
    <source>
        <dbReference type="ARBA" id="ARBA00022490"/>
    </source>
</evidence>
<dbReference type="Proteomes" id="UP000748756">
    <property type="component" value="Unassembled WGS sequence"/>
</dbReference>
<comment type="subcellular location">
    <subcellularLocation>
        <location evidence="3">Chromosome</location>
        <location evidence="3">Centromere</location>
        <location evidence="3">Kinetochore</location>
    </subcellularLocation>
    <subcellularLocation>
        <location evidence="2">Cytoplasm</location>
        <location evidence="2">Cytoskeleton</location>
        <location evidence="2">Spindle</location>
    </subcellularLocation>
    <subcellularLocation>
        <location evidence="1">Nucleus</location>
    </subcellularLocation>
</comment>
<keyword evidence="9" id="KW-0493">Microtubule</keyword>
<keyword evidence="11" id="KW-0995">Kinetochore</keyword>
<dbReference type="GO" id="GO:0072686">
    <property type="term" value="C:mitotic spindle"/>
    <property type="evidence" value="ECO:0007669"/>
    <property type="project" value="InterPro"/>
</dbReference>
<dbReference type="EMBL" id="JAAAUQ010000059">
    <property type="protein sequence ID" value="KAF9155599.1"/>
    <property type="molecule type" value="Genomic_DNA"/>
</dbReference>
<keyword evidence="10" id="KW-0498">Mitosis</keyword>
<dbReference type="PANTHER" id="PTHR28222:SF1">
    <property type="entry name" value="DASH COMPLEX SUBUNIT DAD4"/>
    <property type="match status" value="1"/>
</dbReference>
<proteinExistence type="inferred from homology"/>
<sequence>MNAMNPHQEQQAALLNRIALNVEKLNESLVQLNQKLEQVNNQTQSTMLIAQVWNSYSKSAHINLEGLGGLQPPE</sequence>
<dbReference type="GO" id="GO:0051301">
    <property type="term" value="P:cell division"/>
    <property type="evidence" value="ECO:0007669"/>
    <property type="project" value="UniProtKB-KW"/>
</dbReference>
<keyword evidence="12" id="KW-0206">Cytoskeleton</keyword>
<evidence type="ECO:0000256" key="11">
    <source>
        <dbReference type="ARBA" id="ARBA00022838"/>
    </source>
</evidence>
<dbReference type="GO" id="GO:0042729">
    <property type="term" value="C:DASH complex"/>
    <property type="evidence" value="ECO:0007669"/>
    <property type="project" value="InterPro"/>
</dbReference>
<keyword evidence="8" id="KW-0132">Cell division</keyword>
<evidence type="ECO:0000256" key="17">
    <source>
        <dbReference type="SAM" id="Coils"/>
    </source>
</evidence>
<evidence type="ECO:0000256" key="13">
    <source>
        <dbReference type="ARBA" id="ARBA00023242"/>
    </source>
</evidence>
<keyword evidence="13" id="KW-0539">Nucleus</keyword>
<dbReference type="GO" id="GO:0008608">
    <property type="term" value="P:attachment of spindle microtubules to kinetochore"/>
    <property type="evidence" value="ECO:0007669"/>
    <property type="project" value="InterPro"/>
</dbReference>
<dbReference type="PANTHER" id="PTHR28222">
    <property type="entry name" value="DASH COMPLEX SUBUNIT DAD4"/>
    <property type="match status" value="1"/>
</dbReference>
<accession>A0A9P5VED8</accession>
<evidence type="ECO:0000256" key="9">
    <source>
        <dbReference type="ARBA" id="ARBA00022701"/>
    </source>
</evidence>
<dbReference type="AlphaFoldDB" id="A0A9P5VED8"/>
<evidence type="ECO:0000256" key="15">
    <source>
        <dbReference type="ARBA" id="ARBA00023328"/>
    </source>
</evidence>
<reference evidence="18" key="1">
    <citation type="journal article" date="2020" name="Fungal Divers.">
        <title>Resolving the Mortierellaceae phylogeny through synthesis of multi-gene phylogenetics and phylogenomics.</title>
        <authorList>
            <person name="Vandepol N."/>
            <person name="Liber J."/>
            <person name="Desiro A."/>
            <person name="Na H."/>
            <person name="Kennedy M."/>
            <person name="Barry K."/>
            <person name="Grigoriev I.V."/>
            <person name="Miller A.N."/>
            <person name="O'Donnell K."/>
            <person name="Stajich J.E."/>
            <person name="Bonito G."/>
        </authorList>
    </citation>
    <scope>NUCLEOTIDE SEQUENCE</scope>
    <source>
        <strain evidence="18">NRRL 6426</strain>
    </source>
</reference>
<dbReference type="InterPro" id="IPR013959">
    <property type="entry name" value="DASH_Dad4"/>
</dbReference>
<evidence type="ECO:0000256" key="14">
    <source>
        <dbReference type="ARBA" id="ARBA00023306"/>
    </source>
</evidence>
<evidence type="ECO:0000256" key="6">
    <source>
        <dbReference type="ARBA" id="ARBA00022454"/>
    </source>
</evidence>
<evidence type="ECO:0000256" key="8">
    <source>
        <dbReference type="ARBA" id="ARBA00022618"/>
    </source>
</evidence>
<evidence type="ECO:0000256" key="12">
    <source>
        <dbReference type="ARBA" id="ARBA00023212"/>
    </source>
</evidence>
<evidence type="ECO:0000256" key="3">
    <source>
        <dbReference type="ARBA" id="ARBA00004629"/>
    </source>
</evidence>